<dbReference type="Gene3D" id="1.20.1720.10">
    <property type="entry name" value="Multidrug resistance protein D"/>
    <property type="match status" value="1"/>
</dbReference>
<feature type="domain" description="Major facilitator superfamily (MFS) profile" evidence="8">
    <location>
        <begin position="38"/>
        <end position="527"/>
    </location>
</feature>
<name>A0A9W8YSY1_9PEZI</name>
<feature type="transmembrane region" description="Helical" evidence="7">
    <location>
        <begin position="164"/>
        <end position="184"/>
    </location>
</feature>
<feature type="transmembrane region" description="Helical" evidence="7">
    <location>
        <begin position="503"/>
        <end position="522"/>
    </location>
</feature>
<evidence type="ECO:0000256" key="4">
    <source>
        <dbReference type="ARBA" id="ARBA00022989"/>
    </source>
</evidence>
<comment type="caution">
    <text evidence="9">The sequence shown here is derived from an EMBL/GenBank/DDBJ whole genome shotgun (WGS) entry which is preliminary data.</text>
</comment>
<feature type="transmembrane region" description="Helical" evidence="7">
    <location>
        <begin position="231"/>
        <end position="250"/>
    </location>
</feature>
<dbReference type="EMBL" id="JAPEVB010000003">
    <property type="protein sequence ID" value="KAJ4390990.1"/>
    <property type="molecule type" value="Genomic_DNA"/>
</dbReference>
<evidence type="ECO:0000313" key="9">
    <source>
        <dbReference type="EMBL" id="KAJ4390990.1"/>
    </source>
</evidence>
<dbReference type="InterPro" id="IPR020846">
    <property type="entry name" value="MFS_dom"/>
</dbReference>
<dbReference type="Proteomes" id="UP001140453">
    <property type="component" value="Unassembled WGS sequence"/>
</dbReference>
<feature type="transmembrane region" description="Helical" evidence="7">
    <location>
        <begin position="190"/>
        <end position="210"/>
    </location>
</feature>
<gene>
    <name evidence="9" type="ORF">N0V93_004589</name>
</gene>
<protein>
    <recommendedName>
        <fullName evidence="8">Major facilitator superfamily (MFS) profile domain-containing protein</fullName>
    </recommendedName>
</protein>
<dbReference type="PANTHER" id="PTHR23501">
    <property type="entry name" value="MAJOR FACILITATOR SUPERFAMILY"/>
    <property type="match status" value="1"/>
</dbReference>
<keyword evidence="5 7" id="KW-0472">Membrane</keyword>
<dbReference type="PROSITE" id="PS00216">
    <property type="entry name" value="SUGAR_TRANSPORT_1"/>
    <property type="match status" value="1"/>
</dbReference>
<dbReference type="GO" id="GO:0022857">
    <property type="term" value="F:transmembrane transporter activity"/>
    <property type="evidence" value="ECO:0007669"/>
    <property type="project" value="InterPro"/>
</dbReference>
<dbReference type="InterPro" id="IPR005829">
    <property type="entry name" value="Sugar_transporter_CS"/>
</dbReference>
<accession>A0A9W8YSY1</accession>
<feature type="transmembrane region" description="Helical" evidence="7">
    <location>
        <begin position="338"/>
        <end position="355"/>
    </location>
</feature>
<evidence type="ECO:0000259" key="8">
    <source>
        <dbReference type="PROSITE" id="PS50850"/>
    </source>
</evidence>
<evidence type="ECO:0000256" key="5">
    <source>
        <dbReference type="ARBA" id="ARBA00023136"/>
    </source>
</evidence>
<evidence type="ECO:0000256" key="1">
    <source>
        <dbReference type="ARBA" id="ARBA00004141"/>
    </source>
</evidence>
<dbReference type="OrthoDB" id="10021397at2759"/>
<dbReference type="SUPFAM" id="SSF103473">
    <property type="entry name" value="MFS general substrate transporter"/>
    <property type="match status" value="1"/>
</dbReference>
<evidence type="ECO:0000256" key="2">
    <source>
        <dbReference type="ARBA" id="ARBA00022448"/>
    </source>
</evidence>
<sequence>MDQQRATLPEKALQDQNERCALAEQDLEPRKSLKFWLVFFSLCLLGLSTALEATIVTTALPTITEATNIGSRYAWVGNAFLLPSAVIQPFIGQMADLFGRRWPLIIVTACFVLGSGVAGGANGARMLIGGRTIQGVGAGGILVLIDVVVSDLVPLRERAKFLGLVRITGAIGSSIGPIVGGALAKVDWRWCFYLNIVTGGLALVYLLLLLDLKYDTKPKTTALARIDYGGAGLFMASVTSLLLGLVMGGVQYRWGSANIIVPLVLGVTGWAGFHIFETTPFCKDPMVPGRIFMNTTSAAGFFMAFDGALLLYWVIWILPVYFQGVLGTSPLGSGINQLPLNMFLVPSGIVAGGLIAKTGRYKPQHHIGFALISIGIGLFTLLGADTSKVAWVCYQIIVALGLGIILTTVLPAIQVARADADIAKTTAMYAFVRSFGGIWGVSIPSVIFNGQINKFLYLIDDPAIRQQLVNGQAYGFAAMGGIQKVPTAARADVLLVYTRSLRTVWQVGMGFALAGFLATLLIKQYSLKSPDAASPLSQEDESSAQKFTRLKRVL</sequence>
<dbReference type="PANTHER" id="PTHR23501:SF187">
    <property type="entry name" value="MAJOR FACILITATOR SUPERFAMILY (MFS) PROFILE DOMAIN-CONTAINING PROTEIN"/>
    <property type="match status" value="1"/>
</dbReference>
<dbReference type="PRINTS" id="PR01036">
    <property type="entry name" value="TCRTETB"/>
</dbReference>
<dbReference type="AlphaFoldDB" id="A0A9W8YSY1"/>
<keyword evidence="3 7" id="KW-0812">Transmembrane</keyword>
<dbReference type="InterPro" id="IPR011701">
    <property type="entry name" value="MFS"/>
</dbReference>
<keyword evidence="2" id="KW-0813">Transport</keyword>
<evidence type="ECO:0000256" key="6">
    <source>
        <dbReference type="ARBA" id="ARBA00023180"/>
    </source>
</evidence>
<feature type="transmembrane region" description="Helical" evidence="7">
    <location>
        <begin position="103"/>
        <end position="121"/>
    </location>
</feature>
<feature type="transmembrane region" description="Helical" evidence="7">
    <location>
        <begin position="35"/>
        <end position="60"/>
    </location>
</feature>
<organism evidence="9 10">
    <name type="scientific">Gnomoniopsis smithogilvyi</name>
    <dbReference type="NCBI Taxonomy" id="1191159"/>
    <lineage>
        <taxon>Eukaryota</taxon>
        <taxon>Fungi</taxon>
        <taxon>Dikarya</taxon>
        <taxon>Ascomycota</taxon>
        <taxon>Pezizomycotina</taxon>
        <taxon>Sordariomycetes</taxon>
        <taxon>Sordariomycetidae</taxon>
        <taxon>Diaporthales</taxon>
        <taxon>Gnomoniaceae</taxon>
        <taxon>Gnomoniopsis</taxon>
    </lineage>
</organism>
<feature type="transmembrane region" description="Helical" evidence="7">
    <location>
        <begin position="297"/>
        <end position="318"/>
    </location>
</feature>
<feature type="transmembrane region" description="Helical" evidence="7">
    <location>
        <begin position="133"/>
        <end position="152"/>
    </location>
</feature>
<evidence type="ECO:0000256" key="3">
    <source>
        <dbReference type="ARBA" id="ARBA00022692"/>
    </source>
</evidence>
<feature type="transmembrane region" description="Helical" evidence="7">
    <location>
        <begin position="428"/>
        <end position="448"/>
    </location>
</feature>
<proteinExistence type="predicted"/>
<feature type="transmembrane region" description="Helical" evidence="7">
    <location>
        <begin position="367"/>
        <end position="384"/>
    </location>
</feature>
<feature type="transmembrane region" description="Helical" evidence="7">
    <location>
        <begin position="256"/>
        <end position="276"/>
    </location>
</feature>
<dbReference type="InterPro" id="IPR036259">
    <property type="entry name" value="MFS_trans_sf"/>
</dbReference>
<reference evidence="9" key="1">
    <citation type="submission" date="2022-10" db="EMBL/GenBank/DDBJ databases">
        <title>Tapping the CABI collections for fungal endophytes: first genome assemblies for Collariella, Neodidymelliopsis, Ascochyta clinopodiicola, Didymella pomorum, Didymosphaeria variabile, Neocosmospora piperis and Neocucurbitaria cava.</title>
        <authorList>
            <person name="Hill R."/>
        </authorList>
    </citation>
    <scope>NUCLEOTIDE SEQUENCE</scope>
    <source>
        <strain evidence="9">IMI 355082</strain>
    </source>
</reference>
<keyword evidence="6" id="KW-0325">Glycoprotein</keyword>
<dbReference type="Pfam" id="PF07690">
    <property type="entry name" value="MFS_1"/>
    <property type="match status" value="1"/>
</dbReference>
<evidence type="ECO:0000256" key="7">
    <source>
        <dbReference type="SAM" id="Phobius"/>
    </source>
</evidence>
<comment type="subcellular location">
    <subcellularLocation>
        <location evidence="1">Membrane</location>
        <topology evidence="1">Multi-pass membrane protein</topology>
    </subcellularLocation>
</comment>
<keyword evidence="10" id="KW-1185">Reference proteome</keyword>
<keyword evidence="4 7" id="KW-1133">Transmembrane helix</keyword>
<dbReference type="PROSITE" id="PS50850">
    <property type="entry name" value="MFS"/>
    <property type="match status" value="1"/>
</dbReference>
<feature type="transmembrane region" description="Helical" evidence="7">
    <location>
        <begin position="72"/>
        <end position="91"/>
    </location>
</feature>
<dbReference type="GO" id="GO:0005886">
    <property type="term" value="C:plasma membrane"/>
    <property type="evidence" value="ECO:0007669"/>
    <property type="project" value="TreeGrafter"/>
</dbReference>
<feature type="transmembrane region" description="Helical" evidence="7">
    <location>
        <begin position="396"/>
        <end position="416"/>
    </location>
</feature>
<evidence type="ECO:0000313" key="10">
    <source>
        <dbReference type="Proteomes" id="UP001140453"/>
    </source>
</evidence>